<evidence type="ECO:0000313" key="1">
    <source>
        <dbReference type="EMBL" id="SBT34849.1"/>
    </source>
</evidence>
<dbReference type="EMBL" id="FLRE01000095">
    <property type="protein sequence ID" value="SBT35281.1"/>
    <property type="molecule type" value="Genomic_DNA"/>
</dbReference>
<name>A0A1A8YTU1_PLAOA</name>
<proteinExistence type="predicted"/>
<reference evidence="3 4" key="1">
    <citation type="submission" date="2016-05" db="EMBL/GenBank/DDBJ databases">
        <authorList>
            <person name="Naeem Raeece"/>
        </authorList>
    </citation>
    <scope>NUCLEOTIDE SEQUENCE [LARGE SCALE GENOMIC DNA]</scope>
</reference>
<protein>
    <submittedName>
        <fullName evidence="1">Uncharacterized protein</fullName>
    </submittedName>
</protein>
<sequence>MYALQNEQCLCVYYCDVKCVYIILQNGNNDIFTVLRMGEEVEWEEQQTIANGFFSQNCGIRNEENFSHLEVTFEETPHGSSDRDKRLP</sequence>
<dbReference type="Proteomes" id="UP000078555">
    <property type="component" value="Unassembled WGS sequence"/>
</dbReference>
<reference evidence="1" key="2">
    <citation type="submission" date="2016-05" db="EMBL/GenBank/DDBJ databases">
        <authorList>
            <person name="Lavstsen T."/>
            <person name="Jespersen J.S."/>
        </authorList>
    </citation>
    <scope>NUCLEOTIDE SEQUENCE [LARGE SCALE GENOMIC DNA]</scope>
</reference>
<evidence type="ECO:0000313" key="2">
    <source>
        <dbReference type="EMBL" id="SBT35281.1"/>
    </source>
</evidence>
<evidence type="ECO:0000313" key="3">
    <source>
        <dbReference type="Proteomes" id="UP000078550"/>
    </source>
</evidence>
<dbReference type="AlphaFoldDB" id="A0A1A8YTU1"/>
<keyword evidence="4" id="KW-1185">Reference proteome</keyword>
<gene>
    <name evidence="1" type="ORF">POVWA1_024420</name>
    <name evidence="2" type="ORF">POVWA2_024300</name>
</gene>
<dbReference type="EMBL" id="FLRD01000074">
    <property type="protein sequence ID" value="SBT34849.1"/>
    <property type="molecule type" value="Genomic_DNA"/>
</dbReference>
<evidence type="ECO:0000313" key="4">
    <source>
        <dbReference type="Proteomes" id="UP000078555"/>
    </source>
</evidence>
<dbReference type="Proteomes" id="UP000078550">
    <property type="component" value="Unassembled WGS sequence"/>
</dbReference>
<organism evidence="1 4">
    <name type="scientific">Plasmodium ovale wallikeri</name>
    <dbReference type="NCBI Taxonomy" id="864142"/>
    <lineage>
        <taxon>Eukaryota</taxon>
        <taxon>Sar</taxon>
        <taxon>Alveolata</taxon>
        <taxon>Apicomplexa</taxon>
        <taxon>Aconoidasida</taxon>
        <taxon>Haemosporida</taxon>
        <taxon>Plasmodiidae</taxon>
        <taxon>Plasmodium</taxon>
        <taxon>Plasmodium (Plasmodium)</taxon>
    </lineage>
</organism>
<accession>A0A1A8YTU1</accession>